<dbReference type="EMBL" id="JBBPHU010000001">
    <property type="protein sequence ID" value="KAK7523326.1"/>
    <property type="molecule type" value="Genomic_DNA"/>
</dbReference>
<evidence type="ECO:0000313" key="9">
    <source>
        <dbReference type="Proteomes" id="UP001363622"/>
    </source>
</evidence>
<protein>
    <submittedName>
        <fullName evidence="8">Major facilitator superfamily domain-containing protein</fullName>
    </submittedName>
</protein>
<evidence type="ECO:0000256" key="2">
    <source>
        <dbReference type="ARBA" id="ARBA00022692"/>
    </source>
</evidence>
<dbReference type="Pfam" id="PF23262">
    <property type="entry name" value="NFD4_C"/>
    <property type="match status" value="1"/>
</dbReference>
<gene>
    <name evidence="8" type="ORF">IWZ03DRAFT_303692</name>
</gene>
<evidence type="ECO:0000256" key="6">
    <source>
        <dbReference type="SAM" id="Phobius"/>
    </source>
</evidence>
<dbReference type="InterPro" id="IPR036259">
    <property type="entry name" value="MFS_trans_sf"/>
</dbReference>
<dbReference type="InterPro" id="IPR011701">
    <property type="entry name" value="MFS"/>
</dbReference>
<feature type="transmembrane region" description="Helical" evidence="6">
    <location>
        <begin position="176"/>
        <end position="196"/>
    </location>
</feature>
<feature type="transmembrane region" description="Helical" evidence="6">
    <location>
        <begin position="16"/>
        <end position="35"/>
    </location>
</feature>
<feature type="transmembrane region" description="Helical" evidence="6">
    <location>
        <begin position="504"/>
        <end position="524"/>
    </location>
</feature>
<feature type="transmembrane region" description="Helical" evidence="6">
    <location>
        <begin position="398"/>
        <end position="418"/>
    </location>
</feature>
<keyword evidence="9" id="KW-1185">Reference proteome</keyword>
<evidence type="ECO:0000259" key="7">
    <source>
        <dbReference type="Pfam" id="PF23262"/>
    </source>
</evidence>
<dbReference type="InterPro" id="IPR056555">
    <property type="entry name" value="NFD4_C"/>
</dbReference>
<comment type="caution">
    <text evidence="8">The sequence shown here is derived from an EMBL/GenBank/DDBJ whole genome shotgun (WGS) entry which is preliminary data.</text>
</comment>
<feature type="region of interest" description="Disordered" evidence="5">
    <location>
        <begin position="246"/>
        <end position="305"/>
    </location>
</feature>
<dbReference type="Pfam" id="PF07690">
    <property type="entry name" value="MFS_1"/>
    <property type="match status" value="1"/>
</dbReference>
<evidence type="ECO:0000256" key="3">
    <source>
        <dbReference type="ARBA" id="ARBA00022989"/>
    </source>
</evidence>
<feature type="compositionally biased region" description="Polar residues" evidence="5">
    <location>
        <begin position="255"/>
        <end position="271"/>
    </location>
</feature>
<proteinExistence type="predicted"/>
<feature type="domain" description="NFD4 C-terminal" evidence="7">
    <location>
        <begin position="312"/>
        <end position="519"/>
    </location>
</feature>
<keyword evidence="4 6" id="KW-0472">Membrane</keyword>
<feature type="compositionally biased region" description="Low complexity" evidence="5">
    <location>
        <begin position="272"/>
        <end position="284"/>
    </location>
</feature>
<feature type="transmembrane region" description="Helical" evidence="6">
    <location>
        <begin position="82"/>
        <end position="98"/>
    </location>
</feature>
<feature type="transmembrane region" description="Helical" evidence="6">
    <location>
        <begin position="110"/>
        <end position="133"/>
    </location>
</feature>
<sequence length="544" mass="58662">MITESLDERNHRKLRILSVVAATSVALACGTNYAYSAWAPQFADRLQLSATQSNLIGVAGNIGMYASGIPTGMLVDSKGPRPAGFLGSLLIFAGYFPLKKAYDNGPGSTSMVLLSFLSFLTGLGSSGAFSAALKTAATNWPNHRGTATAFPLAAFGLSAFFFTTISRVVFPGNTSGLLMLLACLTLGMAFVGTFFLQLVSPQNASYSAVPTGENAGHRPRKSRESDFFGGLPEEGESRNFFCSDSPRTPWAASNPDPTDQEASVGPSSRVQSETTSLLSELTASEESKSVSQVTVRKNQDESSHRTGISGVNLLRTLTCWQLFSVLGLLTGIGLMTINNIGHDTTALWTHYDDSASKEFISHAQLTQVSIISVGSFLGRLSSGIGSDFIVKQLGLSRFWCLMFSALIFTVGQFVAMNIEDPNHLWMLSGLTGLAYGALFGVFPSIVADAFGVQVMTQNWGFMTLSPVVSGNIFNLCYGSIYDHQSVELEGGERECTKGLSCYRAAYGFTFAASLIGLLLIFWTIRHEHNVRRRREQANRFEHAA</sequence>
<evidence type="ECO:0000256" key="1">
    <source>
        <dbReference type="ARBA" id="ARBA00004141"/>
    </source>
</evidence>
<evidence type="ECO:0000313" key="8">
    <source>
        <dbReference type="EMBL" id="KAK7523326.1"/>
    </source>
</evidence>
<name>A0ABR1KWR6_9PEZI</name>
<keyword evidence="2 6" id="KW-0812">Transmembrane</keyword>
<feature type="transmembrane region" description="Helical" evidence="6">
    <location>
        <begin position="319"/>
        <end position="339"/>
    </location>
</feature>
<keyword evidence="3 6" id="KW-1133">Transmembrane helix</keyword>
<dbReference type="PANTHER" id="PTHR21576">
    <property type="entry name" value="UNCHARACTERIZED NODULIN-LIKE PROTEIN"/>
    <property type="match status" value="1"/>
</dbReference>
<dbReference type="PANTHER" id="PTHR21576:SF158">
    <property type="entry name" value="RIBOSOMAL RNA-PROCESSING PROTEIN 12-LIKE CONSERVED DOMAIN-CONTAINING PROTEIN"/>
    <property type="match status" value="1"/>
</dbReference>
<feature type="region of interest" description="Disordered" evidence="5">
    <location>
        <begin position="208"/>
        <end position="229"/>
    </location>
</feature>
<organism evidence="8 9">
    <name type="scientific">Phyllosticta citriasiana</name>
    <dbReference type="NCBI Taxonomy" id="595635"/>
    <lineage>
        <taxon>Eukaryota</taxon>
        <taxon>Fungi</taxon>
        <taxon>Dikarya</taxon>
        <taxon>Ascomycota</taxon>
        <taxon>Pezizomycotina</taxon>
        <taxon>Dothideomycetes</taxon>
        <taxon>Dothideomycetes incertae sedis</taxon>
        <taxon>Botryosphaeriales</taxon>
        <taxon>Phyllostictaceae</taxon>
        <taxon>Phyllosticta</taxon>
    </lineage>
</organism>
<evidence type="ECO:0000256" key="4">
    <source>
        <dbReference type="ARBA" id="ARBA00023136"/>
    </source>
</evidence>
<feature type="transmembrane region" description="Helical" evidence="6">
    <location>
        <begin position="459"/>
        <end position="480"/>
    </location>
</feature>
<evidence type="ECO:0000256" key="5">
    <source>
        <dbReference type="SAM" id="MobiDB-lite"/>
    </source>
</evidence>
<dbReference type="Proteomes" id="UP001363622">
    <property type="component" value="Unassembled WGS sequence"/>
</dbReference>
<accession>A0ABR1KWR6</accession>
<feature type="transmembrane region" description="Helical" evidence="6">
    <location>
        <begin position="145"/>
        <end position="170"/>
    </location>
</feature>
<dbReference type="Gene3D" id="1.20.1250.20">
    <property type="entry name" value="MFS general substrate transporter like domains"/>
    <property type="match status" value="2"/>
</dbReference>
<feature type="transmembrane region" description="Helical" evidence="6">
    <location>
        <begin position="424"/>
        <end position="447"/>
    </location>
</feature>
<reference evidence="8 9" key="1">
    <citation type="submission" date="2024-04" db="EMBL/GenBank/DDBJ databases">
        <title>Phyllosticta paracitricarpa is synonymous to the EU quarantine fungus P. citricarpa based on phylogenomic analyses.</title>
        <authorList>
            <consortium name="Lawrence Berkeley National Laboratory"/>
            <person name="Van Ingen-Buijs V.A."/>
            <person name="Van Westerhoven A.C."/>
            <person name="Haridas S."/>
            <person name="Skiadas P."/>
            <person name="Martin F."/>
            <person name="Groenewald J.Z."/>
            <person name="Crous P.W."/>
            <person name="Seidl M.F."/>
        </authorList>
    </citation>
    <scope>NUCLEOTIDE SEQUENCE [LARGE SCALE GENOMIC DNA]</scope>
    <source>
        <strain evidence="8 9">CBS 123371</strain>
    </source>
</reference>
<comment type="subcellular location">
    <subcellularLocation>
        <location evidence="1">Membrane</location>
        <topology evidence="1">Multi-pass membrane protein</topology>
    </subcellularLocation>
</comment>
<dbReference type="SUPFAM" id="SSF103473">
    <property type="entry name" value="MFS general substrate transporter"/>
    <property type="match status" value="1"/>
</dbReference>